<sequence>MKTITLTLTYALRPSPRIRRPFYSPRASPLLRCFSGCHFLPSATGEAGAAADGVEDPSLKILVKRFPVAGAEDALLDFIAGKRKATEVAHLIWKNIILRGDTVVDATCGNGYDTMALLKLIADGSTRGRVYGLDIQKSALENTSYLLRESVDEDRWDSVKLSLLCHSRMEDIVPKDIPVRLIAFNLGYLPGGNKTIITKPHTTMSALQAASRLLMSGGLISVVVYVGHSGGREEFETVLSFASGLSVESWSSFKFETVSRPSGPALVFILKK</sequence>
<evidence type="ECO:0000313" key="1">
    <source>
        <dbReference type="EMBL" id="KAK8953443.1"/>
    </source>
</evidence>
<evidence type="ECO:0008006" key="3">
    <source>
        <dbReference type="Google" id="ProtNLM"/>
    </source>
</evidence>
<keyword evidence="2" id="KW-1185">Reference proteome</keyword>
<dbReference type="InterPro" id="IPR029063">
    <property type="entry name" value="SAM-dependent_MTases_sf"/>
</dbReference>
<dbReference type="Proteomes" id="UP001412067">
    <property type="component" value="Unassembled WGS sequence"/>
</dbReference>
<gene>
    <name evidence="1" type="ORF">KSP40_PGU007980</name>
</gene>
<evidence type="ECO:0000313" key="2">
    <source>
        <dbReference type="Proteomes" id="UP001412067"/>
    </source>
</evidence>
<accession>A0ABR2LX82</accession>
<reference evidence="1 2" key="1">
    <citation type="journal article" date="2022" name="Nat. Plants">
        <title>Genomes of leafy and leafless Platanthera orchids illuminate the evolution of mycoheterotrophy.</title>
        <authorList>
            <person name="Li M.H."/>
            <person name="Liu K.W."/>
            <person name="Li Z."/>
            <person name="Lu H.C."/>
            <person name="Ye Q.L."/>
            <person name="Zhang D."/>
            <person name="Wang J.Y."/>
            <person name="Li Y.F."/>
            <person name="Zhong Z.M."/>
            <person name="Liu X."/>
            <person name="Yu X."/>
            <person name="Liu D.K."/>
            <person name="Tu X.D."/>
            <person name="Liu B."/>
            <person name="Hao Y."/>
            <person name="Liao X.Y."/>
            <person name="Jiang Y.T."/>
            <person name="Sun W.H."/>
            <person name="Chen J."/>
            <person name="Chen Y.Q."/>
            <person name="Ai Y."/>
            <person name="Zhai J.W."/>
            <person name="Wu S.S."/>
            <person name="Zhou Z."/>
            <person name="Hsiao Y.Y."/>
            <person name="Wu W.L."/>
            <person name="Chen Y.Y."/>
            <person name="Lin Y.F."/>
            <person name="Hsu J.L."/>
            <person name="Li C.Y."/>
            <person name="Wang Z.W."/>
            <person name="Zhao X."/>
            <person name="Zhong W.Y."/>
            <person name="Ma X.K."/>
            <person name="Ma L."/>
            <person name="Huang J."/>
            <person name="Chen G.Z."/>
            <person name="Huang M.Z."/>
            <person name="Huang L."/>
            <person name="Peng D.H."/>
            <person name="Luo Y.B."/>
            <person name="Zou S.Q."/>
            <person name="Chen S.P."/>
            <person name="Lan S."/>
            <person name="Tsai W.C."/>
            <person name="Van de Peer Y."/>
            <person name="Liu Z.J."/>
        </authorList>
    </citation>
    <scope>NUCLEOTIDE SEQUENCE [LARGE SCALE GENOMIC DNA]</scope>
    <source>
        <strain evidence="1">Lor288</strain>
    </source>
</reference>
<dbReference type="PANTHER" id="PTHR35276">
    <property type="entry name" value="S-ADENOSYL-L-METHIONINE-DEPENDENT METHYLTRANSFERASES SUPERFAMILY PROTEIN"/>
    <property type="match status" value="1"/>
</dbReference>
<dbReference type="Gene3D" id="3.40.50.150">
    <property type="entry name" value="Vaccinia Virus protein VP39"/>
    <property type="match status" value="1"/>
</dbReference>
<name>A0ABR2LX82_9ASPA</name>
<proteinExistence type="predicted"/>
<dbReference type="CDD" id="cd02440">
    <property type="entry name" value="AdoMet_MTases"/>
    <property type="match status" value="1"/>
</dbReference>
<dbReference type="Pfam" id="PF06962">
    <property type="entry name" value="rRNA_methylase"/>
    <property type="match status" value="1"/>
</dbReference>
<dbReference type="EMBL" id="JBBWWR010000014">
    <property type="protein sequence ID" value="KAK8953443.1"/>
    <property type="molecule type" value="Genomic_DNA"/>
</dbReference>
<organism evidence="1 2">
    <name type="scientific">Platanthera guangdongensis</name>
    <dbReference type="NCBI Taxonomy" id="2320717"/>
    <lineage>
        <taxon>Eukaryota</taxon>
        <taxon>Viridiplantae</taxon>
        <taxon>Streptophyta</taxon>
        <taxon>Embryophyta</taxon>
        <taxon>Tracheophyta</taxon>
        <taxon>Spermatophyta</taxon>
        <taxon>Magnoliopsida</taxon>
        <taxon>Liliopsida</taxon>
        <taxon>Asparagales</taxon>
        <taxon>Orchidaceae</taxon>
        <taxon>Orchidoideae</taxon>
        <taxon>Orchideae</taxon>
        <taxon>Orchidinae</taxon>
        <taxon>Platanthera</taxon>
    </lineage>
</organism>
<dbReference type="PANTHER" id="PTHR35276:SF1">
    <property type="entry name" value="TRNA (MNM(5)S(2)U34)-METHYLTRANSFERASE, CHLOROPLASTIC"/>
    <property type="match status" value="1"/>
</dbReference>
<protein>
    <recommendedName>
        <fullName evidence="3">rRNA methylase YtqB</fullName>
    </recommendedName>
</protein>
<dbReference type="SUPFAM" id="SSF53335">
    <property type="entry name" value="S-adenosyl-L-methionine-dependent methyltransferases"/>
    <property type="match status" value="1"/>
</dbReference>
<dbReference type="InterPro" id="IPR010719">
    <property type="entry name" value="MnmM_MeTrfase"/>
</dbReference>
<comment type="caution">
    <text evidence="1">The sequence shown here is derived from an EMBL/GenBank/DDBJ whole genome shotgun (WGS) entry which is preliminary data.</text>
</comment>